<keyword evidence="1" id="KW-0812">Transmembrane</keyword>
<protein>
    <submittedName>
        <fullName evidence="2">Uncharacterized protein</fullName>
    </submittedName>
</protein>
<evidence type="ECO:0000256" key="1">
    <source>
        <dbReference type="SAM" id="Phobius"/>
    </source>
</evidence>
<sequence length="95" mass="9967">MTNAVAIALLSSLTLFLGLSALARRHMQRERLSISGLVLTLSGLAGLGWLIMAAGLRAAAPVLLIGALGYCFGHFTTPRRADSRLSAPGPQLKPK</sequence>
<keyword evidence="1" id="KW-1133">Transmembrane helix</keyword>
<gene>
    <name evidence="2" type="ORF">N0D28_06965</name>
</gene>
<evidence type="ECO:0000313" key="3">
    <source>
        <dbReference type="Proteomes" id="UP001060261"/>
    </source>
</evidence>
<feature type="transmembrane region" description="Helical" evidence="1">
    <location>
        <begin position="47"/>
        <end position="72"/>
    </location>
</feature>
<evidence type="ECO:0000313" key="2">
    <source>
        <dbReference type="EMBL" id="UWX65389.1"/>
    </source>
</evidence>
<accession>A0ABY5YJX3</accession>
<proteinExistence type="predicted"/>
<keyword evidence="1" id="KW-0472">Membrane</keyword>
<dbReference type="EMBL" id="CP104213">
    <property type="protein sequence ID" value="UWX65389.1"/>
    <property type="molecule type" value="Genomic_DNA"/>
</dbReference>
<organism evidence="2 3">
    <name type="scientific">Deinococcus rubellus</name>
    <dbReference type="NCBI Taxonomy" id="1889240"/>
    <lineage>
        <taxon>Bacteria</taxon>
        <taxon>Thermotogati</taxon>
        <taxon>Deinococcota</taxon>
        <taxon>Deinococci</taxon>
        <taxon>Deinococcales</taxon>
        <taxon>Deinococcaceae</taxon>
        <taxon>Deinococcus</taxon>
    </lineage>
</organism>
<name>A0ABY5YJX3_9DEIO</name>
<dbReference type="Proteomes" id="UP001060261">
    <property type="component" value="Chromosome"/>
</dbReference>
<dbReference type="RefSeq" id="WP_260561644.1">
    <property type="nucleotide sequence ID" value="NZ_BAABEC010000183.1"/>
</dbReference>
<reference evidence="2" key="1">
    <citation type="submission" date="2022-09" db="EMBL/GenBank/DDBJ databases">
        <title>genome sequence of Deinococcus rubellus.</title>
        <authorList>
            <person name="Srinivasan S."/>
        </authorList>
    </citation>
    <scope>NUCLEOTIDE SEQUENCE</scope>
    <source>
        <strain evidence="2">Ant6</strain>
    </source>
</reference>
<keyword evidence="3" id="KW-1185">Reference proteome</keyword>